<accession>A3K8I6</accession>
<keyword evidence="1" id="KW-0472">Membrane</keyword>
<keyword evidence="1" id="KW-1133">Transmembrane helix</keyword>
<dbReference type="RefSeq" id="WP_005862355.1">
    <property type="nucleotide sequence ID" value="NZ_AAYA01000015.1"/>
</dbReference>
<evidence type="ECO:0000256" key="1">
    <source>
        <dbReference type="SAM" id="Phobius"/>
    </source>
</evidence>
<evidence type="ECO:0000313" key="2">
    <source>
        <dbReference type="EMBL" id="EBA06424.1"/>
    </source>
</evidence>
<organism evidence="2 3">
    <name type="scientific">Sagittula stellata (strain ATCC 700073 / DSM 11524 / E-37)</name>
    <dbReference type="NCBI Taxonomy" id="388399"/>
    <lineage>
        <taxon>Bacteria</taxon>
        <taxon>Pseudomonadati</taxon>
        <taxon>Pseudomonadota</taxon>
        <taxon>Alphaproteobacteria</taxon>
        <taxon>Rhodobacterales</taxon>
        <taxon>Roseobacteraceae</taxon>
        <taxon>Sagittula</taxon>
    </lineage>
</organism>
<comment type="caution">
    <text evidence="2">The sequence shown here is derived from an EMBL/GenBank/DDBJ whole genome shotgun (WGS) entry which is preliminary data.</text>
</comment>
<name>A3K8I6_SAGS3</name>
<feature type="transmembrane region" description="Helical" evidence="1">
    <location>
        <begin position="109"/>
        <end position="129"/>
    </location>
</feature>
<protein>
    <recommendedName>
        <fullName evidence="4">5-bromo-4-chloroindolyl phosphate hydrolysis protein</fullName>
    </recommendedName>
</protein>
<evidence type="ECO:0000313" key="3">
    <source>
        <dbReference type="Proteomes" id="UP000005713"/>
    </source>
</evidence>
<dbReference type="AlphaFoldDB" id="A3K8I6"/>
<dbReference type="eggNOG" id="COG4915">
    <property type="taxonomic scope" value="Bacteria"/>
</dbReference>
<dbReference type="Proteomes" id="UP000005713">
    <property type="component" value="Unassembled WGS sequence"/>
</dbReference>
<dbReference type="OrthoDB" id="7877480at2"/>
<reference evidence="2 3" key="1">
    <citation type="submission" date="2006-06" db="EMBL/GenBank/DDBJ databases">
        <authorList>
            <person name="Moran M.A."/>
            <person name="Ferriera S."/>
            <person name="Johnson J."/>
            <person name="Kravitz S."/>
            <person name="Beeson K."/>
            <person name="Sutton G."/>
            <person name="Rogers Y.-H."/>
            <person name="Friedman R."/>
            <person name="Frazier M."/>
            <person name="Venter J.C."/>
        </authorList>
    </citation>
    <scope>NUCLEOTIDE SEQUENCE [LARGE SCALE GENOMIC DNA]</scope>
    <source>
        <strain evidence="2 3">E-37</strain>
    </source>
</reference>
<keyword evidence="1" id="KW-0812">Transmembrane</keyword>
<dbReference type="EMBL" id="AAYA01000015">
    <property type="protein sequence ID" value="EBA06424.1"/>
    <property type="molecule type" value="Genomic_DNA"/>
</dbReference>
<keyword evidence="3" id="KW-1185">Reference proteome</keyword>
<sequence length="279" mass="31161">MPRILAMQRPAEAPLEAPNYDSGLNILFLAAFPLFAWMFEGTFSAMATAMVELWVLTVALRMIAHGTRLHAIYRVTPGARAPRIPRKILGSLLIGMMITVLAGHRFHDLVVPLMIGICGFGLSIAAFGPDPMRDKTDTRADESRQIADIALEHIDHRLATIADRIAMLEDAEITRRTEAARTQVLRLMRSFARDPQSLARLTRPVDKFISLLDAESNRLCDARSGEGVQFARRRYIAKLDVMMESFETSARKTRVRGDKDAFEVEADLLLDRMPANTAA</sequence>
<feature type="transmembrane region" description="Helical" evidence="1">
    <location>
        <begin position="84"/>
        <end position="103"/>
    </location>
</feature>
<evidence type="ECO:0008006" key="4">
    <source>
        <dbReference type="Google" id="ProtNLM"/>
    </source>
</evidence>
<proteinExistence type="predicted"/>
<feature type="transmembrane region" description="Helical" evidence="1">
    <location>
        <begin position="45"/>
        <end position="64"/>
    </location>
</feature>
<gene>
    <name evidence="2" type="ORF">SSE37_14514</name>
</gene>